<comment type="caution">
    <text evidence="5">The sequence shown here is derived from an EMBL/GenBank/DDBJ whole genome shotgun (WGS) entry which is preliminary data.</text>
</comment>
<name>A0ABR0KHJ2_9EURO</name>
<organism evidence="5 6">
    <name type="scientific">Lithohypha guttulata</name>
    <dbReference type="NCBI Taxonomy" id="1690604"/>
    <lineage>
        <taxon>Eukaryota</taxon>
        <taxon>Fungi</taxon>
        <taxon>Dikarya</taxon>
        <taxon>Ascomycota</taxon>
        <taxon>Pezizomycotina</taxon>
        <taxon>Eurotiomycetes</taxon>
        <taxon>Chaetothyriomycetidae</taxon>
        <taxon>Chaetothyriales</taxon>
        <taxon>Trichomeriaceae</taxon>
        <taxon>Lithohypha</taxon>
    </lineage>
</organism>
<dbReference type="Gene3D" id="3.40.50.720">
    <property type="entry name" value="NAD(P)-binding Rossmann-like Domain"/>
    <property type="match status" value="1"/>
</dbReference>
<evidence type="ECO:0000256" key="3">
    <source>
        <dbReference type="ARBA" id="ARBA00023002"/>
    </source>
</evidence>
<comment type="similarity">
    <text evidence="1">Belongs to the short-chain dehydrogenases/reductases (SDR) family.</text>
</comment>
<keyword evidence="3" id="KW-0560">Oxidoreductase</keyword>
<dbReference type="SUPFAM" id="SSF51735">
    <property type="entry name" value="NAD(P)-binding Rossmann-fold domains"/>
    <property type="match status" value="1"/>
</dbReference>
<accession>A0ABR0KHJ2</accession>
<evidence type="ECO:0000313" key="6">
    <source>
        <dbReference type="Proteomes" id="UP001345013"/>
    </source>
</evidence>
<evidence type="ECO:0000256" key="2">
    <source>
        <dbReference type="ARBA" id="ARBA00022857"/>
    </source>
</evidence>
<dbReference type="Proteomes" id="UP001345013">
    <property type="component" value="Unassembled WGS sequence"/>
</dbReference>
<evidence type="ECO:0000313" key="5">
    <source>
        <dbReference type="EMBL" id="KAK5096543.1"/>
    </source>
</evidence>
<dbReference type="PRINTS" id="PR00081">
    <property type="entry name" value="GDHRDH"/>
</dbReference>
<dbReference type="EMBL" id="JAVRRG010000022">
    <property type="protein sequence ID" value="KAK5096543.1"/>
    <property type="molecule type" value="Genomic_DNA"/>
</dbReference>
<sequence length="334" mass="36106">MSSRYAAVHEHEKLNGPGDARPTAQQIVDDNDLKGNLVGKVALVTGCSSGIGIETARALKSTGATVYVTVRNLEKGQQALADILEPGRLEILVSDHNSLSSVEACAKEFLRKSSTLNILINNAGIMAVAEREVTKDGFESQLGVNHLSHFLLFQRLKDTLLASATADFPSRVVSVSSIGHRVGGVVFDDLQLEKPDAYSPWKAYGQAKTANIYFANEIERRYGSKNMHAFSLHPGGIWTGLQSHLDTSALGKGNKEVDKIVKSTEQGAATTIWAALDKELKDKGGLYLEDCQIAQPAKPDAGFGGPGYAEHAYNPEAERRLWKESCKLVGVEDD</sequence>
<evidence type="ECO:0008006" key="7">
    <source>
        <dbReference type="Google" id="ProtNLM"/>
    </source>
</evidence>
<proteinExistence type="inferred from homology"/>
<keyword evidence="2" id="KW-0521">NADP</keyword>
<protein>
    <recommendedName>
        <fullName evidence="7">NAD(P)-binding protein</fullName>
    </recommendedName>
</protein>
<dbReference type="Pfam" id="PF00106">
    <property type="entry name" value="adh_short"/>
    <property type="match status" value="1"/>
</dbReference>
<dbReference type="InterPro" id="IPR036291">
    <property type="entry name" value="NAD(P)-bd_dom_sf"/>
</dbReference>
<evidence type="ECO:0000256" key="4">
    <source>
        <dbReference type="SAM" id="MobiDB-lite"/>
    </source>
</evidence>
<dbReference type="CDD" id="cd05327">
    <property type="entry name" value="retinol-DH_like_SDR_c_like"/>
    <property type="match status" value="1"/>
</dbReference>
<feature type="region of interest" description="Disordered" evidence="4">
    <location>
        <begin position="1"/>
        <end position="22"/>
    </location>
</feature>
<reference evidence="5 6" key="1">
    <citation type="submission" date="2023-08" db="EMBL/GenBank/DDBJ databases">
        <title>Black Yeasts Isolated from many extreme environments.</title>
        <authorList>
            <person name="Coleine C."/>
            <person name="Stajich J.E."/>
            <person name="Selbmann L."/>
        </authorList>
    </citation>
    <scope>NUCLEOTIDE SEQUENCE [LARGE SCALE GENOMIC DNA]</scope>
    <source>
        <strain evidence="5 6">CCFEE 5885</strain>
    </source>
</reference>
<evidence type="ECO:0000256" key="1">
    <source>
        <dbReference type="ARBA" id="ARBA00006484"/>
    </source>
</evidence>
<dbReference type="PANTHER" id="PTHR24320">
    <property type="entry name" value="RETINOL DEHYDROGENASE"/>
    <property type="match status" value="1"/>
</dbReference>
<dbReference type="PANTHER" id="PTHR24320:SF272">
    <property type="entry name" value="NAD(P)-BINDING ROSSMANN-FOLD SUPERFAMILY PROTEIN"/>
    <property type="match status" value="1"/>
</dbReference>
<dbReference type="InterPro" id="IPR002347">
    <property type="entry name" value="SDR_fam"/>
</dbReference>
<gene>
    <name evidence="5" type="ORF">LTR24_002609</name>
</gene>
<keyword evidence="6" id="KW-1185">Reference proteome</keyword>